<feature type="domain" description="Pyrrolo-quinoline quinone repeat" evidence="2">
    <location>
        <begin position="277"/>
        <end position="405"/>
    </location>
</feature>
<accession>A0A5C6EVR3</accession>
<dbReference type="InterPro" id="IPR002372">
    <property type="entry name" value="PQQ_rpt_dom"/>
</dbReference>
<dbReference type="OrthoDB" id="244732at2"/>
<evidence type="ECO:0000313" key="4">
    <source>
        <dbReference type="Proteomes" id="UP000317977"/>
    </source>
</evidence>
<dbReference type="SMART" id="SM00564">
    <property type="entry name" value="PQQ"/>
    <property type="match status" value="3"/>
</dbReference>
<dbReference type="EMBL" id="SJPX01000003">
    <property type="protein sequence ID" value="TWU51746.1"/>
    <property type="molecule type" value="Genomic_DNA"/>
</dbReference>
<keyword evidence="1" id="KW-0732">Signal</keyword>
<dbReference type="Gene3D" id="2.40.10.480">
    <property type="match status" value="1"/>
</dbReference>
<reference evidence="3 4" key="1">
    <citation type="submission" date="2019-02" db="EMBL/GenBank/DDBJ databases">
        <title>Deep-cultivation of Planctomycetes and their phenomic and genomic characterization uncovers novel biology.</title>
        <authorList>
            <person name="Wiegand S."/>
            <person name="Jogler M."/>
            <person name="Boedeker C."/>
            <person name="Pinto D."/>
            <person name="Vollmers J."/>
            <person name="Rivas-Marin E."/>
            <person name="Kohn T."/>
            <person name="Peeters S.H."/>
            <person name="Heuer A."/>
            <person name="Rast P."/>
            <person name="Oberbeckmann S."/>
            <person name="Bunk B."/>
            <person name="Jeske O."/>
            <person name="Meyerdierks A."/>
            <person name="Storesund J.E."/>
            <person name="Kallscheuer N."/>
            <person name="Luecker S."/>
            <person name="Lage O.M."/>
            <person name="Pohl T."/>
            <person name="Merkel B.J."/>
            <person name="Hornburger P."/>
            <person name="Mueller R.-W."/>
            <person name="Bruemmer F."/>
            <person name="Labrenz M."/>
            <person name="Spormann A.M."/>
            <person name="Op Den Camp H."/>
            <person name="Overmann J."/>
            <person name="Amann R."/>
            <person name="Jetten M.S.M."/>
            <person name="Mascher T."/>
            <person name="Medema M.H."/>
            <person name="Devos D.P."/>
            <person name="Kaster A.-K."/>
            <person name="Ovreas L."/>
            <person name="Rohde M."/>
            <person name="Galperin M.Y."/>
            <person name="Jogler C."/>
        </authorList>
    </citation>
    <scope>NUCLEOTIDE SEQUENCE [LARGE SCALE GENOMIC DNA]</scope>
    <source>
        <strain evidence="3 4">Poly59</strain>
    </source>
</reference>
<dbReference type="Gene3D" id="2.130.10.10">
    <property type="entry name" value="YVTN repeat-like/Quinoprotein amine dehydrogenase"/>
    <property type="match status" value="1"/>
</dbReference>
<dbReference type="Pfam" id="PF13360">
    <property type="entry name" value="PQQ_2"/>
    <property type="match status" value="2"/>
</dbReference>
<dbReference type="InterPro" id="IPR018391">
    <property type="entry name" value="PQQ_b-propeller_rpt"/>
</dbReference>
<dbReference type="InterPro" id="IPR015943">
    <property type="entry name" value="WD40/YVTN_repeat-like_dom_sf"/>
</dbReference>
<dbReference type="AlphaFoldDB" id="A0A5C6EVR3"/>
<protein>
    <submittedName>
        <fullName evidence="3">Outer membrane biogenesis protein BamB</fullName>
    </submittedName>
</protein>
<evidence type="ECO:0000259" key="2">
    <source>
        <dbReference type="Pfam" id="PF13360"/>
    </source>
</evidence>
<comment type="caution">
    <text evidence="3">The sequence shown here is derived from an EMBL/GenBank/DDBJ whole genome shotgun (WGS) entry which is preliminary data.</text>
</comment>
<name>A0A5C6EVR3_9BACT</name>
<dbReference type="PANTHER" id="PTHR34512">
    <property type="entry name" value="CELL SURFACE PROTEIN"/>
    <property type="match status" value="1"/>
</dbReference>
<dbReference type="Proteomes" id="UP000317977">
    <property type="component" value="Unassembled WGS sequence"/>
</dbReference>
<proteinExistence type="predicted"/>
<sequence precursor="true">MMFSAVGQLNQTLRFCIAVLLASLLAIAMSMPGYAQQPWTQFRGPDGSGISENSNVELQIDPLNGAAWRTETLGHGWSSPVTDGNIVWMTAAKVTLATAEQKKQALADVQLADMKDVAGSVELLAIALDAKTGKTLHVIELGQVAEPKPIHPMNGYASPTPAIDGDRVVVHFGQYGTWCLDLQSGDVLWQRTFVVDDSVGPGSSPVIHQGNVILTCDGMDKQFVVAVSLATGETIWKTDRPTIDASNEEYRKSYSTPLLIQVDGKTQAVIPCAQWCVAYDPQTGQELWRVDHGNGFSVTPMPSFAGGKLIFSTGFMKAELIAVDPHRRGDVTGSHVTWRASKGGSRMSSMVTDESRIYSISDDGILTALRLSDGQTLYRERLGGKYSASPFRVQNRIVLANHDGEFTVFRTGDKFEELAKYEFDEQVMASPCVIDNGLLIRTASAVYRFEPHARINK</sequence>
<feature type="domain" description="Pyrrolo-quinoline quinone repeat" evidence="2">
    <location>
        <begin position="83"/>
        <end position="239"/>
    </location>
</feature>
<evidence type="ECO:0000313" key="3">
    <source>
        <dbReference type="EMBL" id="TWU51746.1"/>
    </source>
</evidence>
<feature type="chain" id="PRO_5022772540" evidence="1">
    <location>
        <begin position="36"/>
        <end position="457"/>
    </location>
</feature>
<dbReference type="SUPFAM" id="SSF50998">
    <property type="entry name" value="Quinoprotein alcohol dehydrogenase-like"/>
    <property type="match status" value="1"/>
</dbReference>
<evidence type="ECO:0000256" key="1">
    <source>
        <dbReference type="SAM" id="SignalP"/>
    </source>
</evidence>
<keyword evidence="4" id="KW-1185">Reference proteome</keyword>
<organism evidence="3 4">
    <name type="scientific">Rubripirellula reticaptiva</name>
    <dbReference type="NCBI Taxonomy" id="2528013"/>
    <lineage>
        <taxon>Bacteria</taxon>
        <taxon>Pseudomonadati</taxon>
        <taxon>Planctomycetota</taxon>
        <taxon>Planctomycetia</taxon>
        <taxon>Pirellulales</taxon>
        <taxon>Pirellulaceae</taxon>
        <taxon>Rubripirellula</taxon>
    </lineage>
</organism>
<dbReference type="PANTHER" id="PTHR34512:SF30">
    <property type="entry name" value="OUTER MEMBRANE PROTEIN ASSEMBLY FACTOR BAMB"/>
    <property type="match status" value="1"/>
</dbReference>
<dbReference type="InterPro" id="IPR011047">
    <property type="entry name" value="Quinoprotein_ADH-like_sf"/>
</dbReference>
<gene>
    <name evidence="3" type="ORF">Poly59_33410</name>
</gene>
<feature type="signal peptide" evidence="1">
    <location>
        <begin position="1"/>
        <end position="35"/>
    </location>
</feature>
<dbReference type="RefSeq" id="WP_146535031.1">
    <property type="nucleotide sequence ID" value="NZ_SJPX01000003.1"/>
</dbReference>